<sequence>MVDRRFLLRLAALSLAVGTLTVPAMVGPALARGVGDPADRASYAAWRERFVGQGGRVIDDANGGVSHSEGQGYGMLLAVFHDDRAVFEELWQWTRKTLSIRSDSLLAWRYDPSARPAVADTNNATDGDLLVAWALAEAFGRWGEPAFEEDACRIGADILRHTVVEHQGRAILLPGAAGFSAADRTDGPVVNLSYWVFPAFAALNEVKPDSRWRALADSGYALIEASRFGPDDLPSDWISLAAETPRPADGFNPVFGWNALRIPFHLAFAPPEWRGNRGLLAPFVSLWPLGASPRPIAVGSPATPLPPAFGSSGYDAVPALTACSAHAQPYPDSLTRFAEEPYFPATLRLLSLCAAKRWYPECLV</sequence>
<accession>A0A1W2ER99</accession>
<dbReference type="InterPro" id="IPR012341">
    <property type="entry name" value="6hp_glycosidase-like_sf"/>
</dbReference>
<dbReference type="EMBL" id="FWXR01000031">
    <property type="protein sequence ID" value="SMD12211.1"/>
    <property type="molecule type" value="Genomic_DNA"/>
</dbReference>
<dbReference type="Proteomes" id="UP000192656">
    <property type="component" value="Unassembled WGS sequence"/>
</dbReference>
<gene>
    <name evidence="9" type="ORF">SAMN06297251_13130</name>
</gene>
<protein>
    <recommendedName>
        <fullName evidence="3">cellulase</fullName>
        <ecNumber evidence="3">3.2.1.4</ecNumber>
    </recommendedName>
</protein>
<dbReference type="OrthoDB" id="9766708at2"/>
<proteinExistence type="inferred from homology"/>
<evidence type="ECO:0000256" key="1">
    <source>
        <dbReference type="ARBA" id="ARBA00000966"/>
    </source>
</evidence>
<dbReference type="InterPro" id="IPR002037">
    <property type="entry name" value="Glyco_hydro_8"/>
</dbReference>
<name>A0A1W2ER99_9HYPH</name>
<keyword evidence="5" id="KW-0136">Cellulose degradation</keyword>
<evidence type="ECO:0000313" key="9">
    <source>
        <dbReference type="EMBL" id="SMD12211.1"/>
    </source>
</evidence>
<keyword evidence="8" id="KW-0732">Signal</keyword>
<keyword evidence="10" id="KW-1185">Reference proteome</keyword>
<evidence type="ECO:0000313" key="10">
    <source>
        <dbReference type="Proteomes" id="UP000192656"/>
    </source>
</evidence>
<dbReference type="Gene3D" id="1.50.10.10">
    <property type="match status" value="1"/>
</dbReference>
<dbReference type="AlphaFoldDB" id="A0A1W2ER99"/>
<keyword evidence="7" id="KW-0119">Carbohydrate metabolism</keyword>
<dbReference type="STRING" id="937218.SAMN06297251_13130"/>
<evidence type="ECO:0000256" key="8">
    <source>
        <dbReference type="SAM" id="SignalP"/>
    </source>
</evidence>
<evidence type="ECO:0000256" key="2">
    <source>
        <dbReference type="ARBA" id="ARBA00009209"/>
    </source>
</evidence>
<feature type="signal peptide" evidence="8">
    <location>
        <begin position="1"/>
        <end position="31"/>
    </location>
</feature>
<dbReference type="GO" id="GO:0008810">
    <property type="term" value="F:cellulase activity"/>
    <property type="evidence" value="ECO:0007669"/>
    <property type="project" value="UniProtKB-EC"/>
</dbReference>
<dbReference type="RefSeq" id="WP_084412789.1">
    <property type="nucleotide sequence ID" value="NZ_FWXR01000031.1"/>
</dbReference>
<dbReference type="EC" id="3.2.1.4" evidence="3"/>
<keyword evidence="7" id="KW-0624">Polysaccharide degradation</keyword>
<feature type="chain" id="PRO_5012258413" description="cellulase" evidence="8">
    <location>
        <begin position="32"/>
        <end position="364"/>
    </location>
</feature>
<keyword evidence="4" id="KW-0378">Hydrolase</keyword>
<dbReference type="PRINTS" id="PR00735">
    <property type="entry name" value="GLHYDRLASE8"/>
</dbReference>
<reference evidence="9 10" key="1">
    <citation type="submission" date="2017-04" db="EMBL/GenBank/DDBJ databases">
        <authorList>
            <person name="Afonso C.L."/>
            <person name="Miller P.J."/>
            <person name="Scott M.A."/>
            <person name="Spackman E."/>
            <person name="Goraichik I."/>
            <person name="Dimitrov K.M."/>
            <person name="Suarez D.L."/>
            <person name="Swayne D.E."/>
        </authorList>
    </citation>
    <scope>NUCLEOTIDE SEQUENCE [LARGE SCALE GENOMIC DNA]</scope>
    <source>
        <strain evidence="9 10">CGMCC 1.10972</strain>
    </source>
</reference>
<evidence type="ECO:0000256" key="3">
    <source>
        <dbReference type="ARBA" id="ARBA00012601"/>
    </source>
</evidence>
<keyword evidence="6" id="KW-0326">Glycosidase</keyword>
<comment type="similarity">
    <text evidence="2">Belongs to the glycosyl hydrolase 8 (cellulase D) family.</text>
</comment>
<evidence type="ECO:0000256" key="4">
    <source>
        <dbReference type="ARBA" id="ARBA00022801"/>
    </source>
</evidence>
<evidence type="ECO:0000256" key="7">
    <source>
        <dbReference type="ARBA" id="ARBA00023326"/>
    </source>
</evidence>
<dbReference type="InterPro" id="IPR008928">
    <property type="entry name" value="6-hairpin_glycosidase_sf"/>
</dbReference>
<evidence type="ECO:0000256" key="5">
    <source>
        <dbReference type="ARBA" id="ARBA00023001"/>
    </source>
</evidence>
<organism evidence="9 10">
    <name type="scientific">Fulvimarina manganoxydans</name>
    <dbReference type="NCBI Taxonomy" id="937218"/>
    <lineage>
        <taxon>Bacteria</taxon>
        <taxon>Pseudomonadati</taxon>
        <taxon>Pseudomonadota</taxon>
        <taxon>Alphaproteobacteria</taxon>
        <taxon>Hyphomicrobiales</taxon>
        <taxon>Aurantimonadaceae</taxon>
        <taxon>Fulvimarina</taxon>
    </lineage>
</organism>
<evidence type="ECO:0000256" key="6">
    <source>
        <dbReference type="ARBA" id="ARBA00023295"/>
    </source>
</evidence>
<dbReference type="SUPFAM" id="SSF48208">
    <property type="entry name" value="Six-hairpin glycosidases"/>
    <property type="match status" value="1"/>
</dbReference>
<comment type="catalytic activity">
    <reaction evidence="1">
        <text>Endohydrolysis of (1-&gt;4)-beta-D-glucosidic linkages in cellulose, lichenin and cereal beta-D-glucans.</text>
        <dbReference type="EC" id="3.2.1.4"/>
    </reaction>
</comment>
<dbReference type="Pfam" id="PF01270">
    <property type="entry name" value="Glyco_hydro_8"/>
    <property type="match status" value="1"/>
</dbReference>
<dbReference type="GO" id="GO:0030245">
    <property type="term" value="P:cellulose catabolic process"/>
    <property type="evidence" value="ECO:0007669"/>
    <property type="project" value="UniProtKB-KW"/>
</dbReference>